<dbReference type="AlphaFoldDB" id="A0A150XAY7"/>
<dbReference type="RefSeq" id="WP_068219999.1">
    <property type="nucleotide sequence ID" value="NZ_LRPC01000012.1"/>
</dbReference>
<protein>
    <recommendedName>
        <fullName evidence="3">DUF2911 domain-containing protein</fullName>
    </recommendedName>
</protein>
<accession>A0A150XAY7</accession>
<name>A0A150XAY7_9BACT</name>
<organism evidence="1 2">
    <name type="scientific">Roseivirga spongicola</name>
    <dbReference type="NCBI Taxonomy" id="333140"/>
    <lineage>
        <taxon>Bacteria</taxon>
        <taxon>Pseudomonadati</taxon>
        <taxon>Bacteroidota</taxon>
        <taxon>Cytophagia</taxon>
        <taxon>Cytophagales</taxon>
        <taxon>Roseivirgaceae</taxon>
        <taxon>Roseivirga</taxon>
    </lineage>
</organism>
<dbReference type="Pfam" id="PF11138">
    <property type="entry name" value="DUF2911"/>
    <property type="match status" value="1"/>
</dbReference>
<proteinExistence type="predicted"/>
<reference evidence="1 2" key="1">
    <citation type="submission" date="2016-01" db="EMBL/GenBank/DDBJ databases">
        <title>Genome sequencing of Roseivirga spongicola UST030701-084.</title>
        <authorList>
            <person name="Selvaratnam C."/>
            <person name="Thevarajoo S."/>
            <person name="Goh K.M."/>
            <person name="Ee R."/>
            <person name="Chan K.-G."/>
            <person name="Chong C.S."/>
        </authorList>
    </citation>
    <scope>NUCLEOTIDE SEQUENCE [LARGE SCALE GENOMIC DNA]</scope>
    <source>
        <strain evidence="1 2">UST030701-084</strain>
    </source>
</reference>
<dbReference type="EMBL" id="LRPC01000012">
    <property type="protein sequence ID" value="KYG75899.1"/>
    <property type="molecule type" value="Genomic_DNA"/>
</dbReference>
<evidence type="ECO:0008006" key="3">
    <source>
        <dbReference type="Google" id="ProtNLM"/>
    </source>
</evidence>
<sequence>MKKHLAAYLLIGLAFCTCSPKEQSIDNTFYYVTRLGSDTLAIERVEKQENSLRADVVLRSPRISLTSYGISWDTNNKLKSLTAVAYEGLFGEFPVGGSVKQNIEAEGDSLVSESEGRNGMVRSSMLNDNTYLPFIDMVHWPYDIAFNRAHLSAEDSIHQYLLTGRRASDFIIHRTADNEYTLRHPSRGYMYVQTDDKGNMTWLDAKETTRKLIVERVSDLDFEKLTEKYIEIDKKGSPFGTLSPAEEMETSFGGSDFKVTFGSPQKRGRTIFGGIVPYGERWRTGANSASHFSTTKDIYIAGNKVPAGEYTLFSIPEENGGTLIINKQTGQNGQSYDESRDLMRVPMMREENSEEVEGFTIQVVETENGGSIELLWDRTIYYVNFNFE</sequence>
<evidence type="ECO:0000313" key="2">
    <source>
        <dbReference type="Proteomes" id="UP000075606"/>
    </source>
</evidence>
<comment type="caution">
    <text evidence="1">The sequence shown here is derived from an EMBL/GenBank/DDBJ whole genome shotgun (WGS) entry which is preliminary data.</text>
</comment>
<keyword evidence="2" id="KW-1185">Reference proteome</keyword>
<dbReference type="OrthoDB" id="187854at2"/>
<dbReference type="STRING" id="333140.AWW68_08705"/>
<dbReference type="Proteomes" id="UP000075606">
    <property type="component" value="Unassembled WGS sequence"/>
</dbReference>
<evidence type="ECO:0000313" key="1">
    <source>
        <dbReference type="EMBL" id="KYG75899.1"/>
    </source>
</evidence>
<gene>
    <name evidence="1" type="ORF">AWW68_08705</name>
</gene>
<dbReference type="InterPro" id="IPR021314">
    <property type="entry name" value="DUF2911"/>
</dbReference>